<evidence type="ECO:0000256" key="1">
    <source>
        <dbReference type="ARBA" id="ARBA00022741"/>
    </source>
</evidence>
<keyword evidence="6" id="KW-1185">Reference proteome</keyword>
<reference evidence="5 6" key="1">
    <citation type="journal article" date="2021" name="J. Hered.">
        <title>A chromosome-level genome assembly of the parasitoid wasp, Cotesia glomerata (Hymenoptera: Braconidae).</title>
        <authorList>
            <person name="Pinto B.J."/>
            <person name="Weis J.J."/>
            <person name="Gamble T."/>
            <person name="Ode P.J."/>
            <person name="Paul R."/>
            <person name="Zaspel J.M."/>
        </authorList>
    </citation>
    <scope>NUCLEOTIDE SEQUENCE [LARGE SCALE GENOMIC DNA]</scope>
    <source>
        <strain evidence="5">CgM1</strain>
    </source>
</reference>
<organism evidence="5 6">
    <name type="scientific">Cotesia glomerata</name>
    <name type="common">Lepidopteran parasitic wasp</name>
    <name type="synonym">Apanteles glomeratus</name>
    <dbReference type="NCBI Taxonomy" id="32391"/>
    <lineage>
        <taxon>Eukaryota</taxon>
        <taxon>Metazoa</taxon>
        <taxon>Ecdysozoa</taxon>
        <taxon>Arthropoda</taxon>
        <taxon>Hexapoda</taxon>
        <taxon>Insecta</taxon>
        <taxon>Pterygota</taxon>
        <taxon>Neoptera</taxon>
        <taxon>Endopterygota</taxon>
        <taxon>Hymenoptera</taxon>
        <taxon>Apocrita</taxon>
        <taxon>Ichneumonoidea</taxon>
        <taxon>Braconidae</taxon>
        <taxon>Microgastrinae</taxon>
        <taxon>Cotesia</taxon>
    </lineage>
</organism>
<proteinExistence type="predicted"/>
<dbReference type="Proteomes" id="UP000826195">
    <property type="component" value="Unassembled WGS sequence"/>
</dbReference>
<evidence type="ECO:0000256" key="4">
    <source>
        <dbReference type="PIRSR" id="PIRSR606689-2"/>
    </source>
</evidence>
<dbReference type="AlphaFoldDB" id="A0AAV7IMG7"/>
<keyword evidence="4" id="KW-0460">Magnesium</keyword>
<sequence>MKVFDRLVHALGLKKKEVNVLVVGLNNSGKSTVINHFKREDERCIDIVPTVGFNVEKFACMEQLKKSNSLFTDYLKNNGIRCS</sequence>
<dbReference type="Gene3D" id="3.40.50.300">
    <property type="entry name" value="P-loop containing nucleotide triphosphate hydrolases"/>
    <property type="match status" value="1"/>
</dbReference>
<feature type="binding site" evidence="4">
    <location>
        <position position="31"/>
    </location>
    <ligand>
        <name>Mg(2+)</name>
        <dbReference type="ChEBI" id="CHEBI:18420"/>
    </ligand>
</feature>
<dbReference type="SUPFAM" id="SSF52540">
    <property type="entry name" value="P-loop containing nucleoside triphosphate hydrolases"/>
    <property type="match status" value="1"/>
</dbReference>
<dbReference type="GO" id="GO:0005525">
    <property type="term" value="F:GTP binding"/>
    <property type="evidence" value="ECO:0007669"/>
    <property type="project" value="UniProtKB-KW"/>
</dbReference>
<evidence type="ECO:0000256" key="2">
    <source>
        <dbReference type="ARBA" id="ARBA00023134"/>
    </source>
</evidence>
<evidence type="ECO:0000313" key="6">
    <source>
        <dbReference type="Proteomes" id="UP000826195"/>
    </source>
</evidence>
<comment type="caution">
    <text evidence="5">The sequence shown here is derived from an EMBL/GenBank/DDBJ whole genome shotgun (WGS) entry which is preliminary data.</text>
</comment>
<dbReference type="GO" id="GO:0003924">
    <property type="term" value="F:GTPase activity"/>
    <property type="evidence" value="ECO:0007669"/>
    <property type="project" value="InterPro"/>
</dbReference>
<evidence type="ECO:0000256" key="3">
    <source>
        <dbReference type="PIRSR" id="PIRSR606689-1"/>
    </source>
</evidence>
<keyword evidence="2 3" id="KW-0342">GTP-binding</keyword>
<dbReference type="EMBL" id="JAHXZJ010001492">
    <property type="protein sequence ID" value="KAH0552447.1"/>
    <property type="molecule type" value="Genomic_DNA"/>
</dbReference>
<protein>
    <submittedName>
        <fullName evidence="5">ADP-ribosylation factor-like protein 6</fullName>
    </submittedName>
</protein>
<accession>A0AAV7IMG7</accession>
<keyword evidence="4" id="KW-0479">Metal-binding</keyword>
<dbReference type="Pfam" id="PF00025">
    <property type="entry name" value="Arf"/>
    <property type="match status" value="1"/>
</dbReference>
<keyword evidence="1 3" id="KW-0547">Nucleotide-binding</keyword>
<dbReference type="GO" id="GO:0046872">
    <property type="term" value="F:metal ion binding"/>
    <property type="evidence" value="ECO:0007669"/>
    <property type="project" value="UniProtKB-KW"/>
</dbReference>
<evidence type="ECO:0000313" key="5">
    <source>
        <dbReference type="EMBL" id="KAH0552447.1"/>
    </source>
</evidence>
<dbReference type="InterPro" id="IPR027417">
    <property type="entry name" value="P-loop_NTPase"/>
</dbReference>
<gene>
    <name evidence="5" type="primary">ARL6_1</name>
    <name evidence="5" type="ORF">KQX54_010178</name>
</gene>
<dbReference type="InterPro" id="IPR006689">
    <property type="entry name" value="Small_GTPase_ARF/SAR"/>
</dbReference>
<feature type="binding site" evidence="4">
    <location>
        <position position="50"/>
    </location>
    <ligand>
        <name>Mg(2+)</name>
        <dbReference type="ChEBI" id="CHEBI:18420"/>
    </ligand>
</feature>
<name>A0AAV7IMG7_COTGL</name>
<feature type="binding site" evidence="3">
    <location>
        <begin position="24"/>
        <end position="31"/>
    </location>
    <ligand>
        <name>GTP</name>
        <dbReference type="ChEBI" id="CHEBI:37565"/>
    </ligand>
</feature>